<dbReference type="Proteomes" id="UP000274131">
    <property type="component" value="Unassembled WGS sequence"/>
</dbReference>
<reference evidence="3" key="1">
    <citation type="submission" date="2017-02" db="UniProtKB">
        <authorList>
            <consortium name="WormBaseParasite"/>
        </authorList>
    </citation>
    <scope>IDENTIFICATION</scope>
</reference>
<dbReference type="AlphaFoldDB" id="A0A0N4V226"/>
<gene>
    <name evidence="1" type="ORF">EVEC_LOCUS3741</name>
</gene>
<sequence length="70" mass="7862">MRPNETIYGHITPQIRIAMERQQHQLFTLDARGTIPRRTINQLCIEAIVTSDASTAAAKSPLLLLPLRLP</sequence>
<dbReference type="WBParaSite" id="EVEC_0000403301-mRNA-1">
    <property type="protein sequence ID" value="EVEC_0000403301-mRNA-1"/>
    <property type="gene ID" value="EVEC_0000403301"/>
</dbReference>
<organism evidence="3">
    <name type="scientific">Enterobius vermicularis</name>
    <name type="common">Human pinworm</name>
    <dbReference type="NCBI Taxonomy" id="51028"/>
    <lineage>
        <taxon>Eukaryota</taxon>
        <taxon>Metazoa</taxon>
        <taxon>Ecdysozoa</taxon>
        <taxon>Nematoda</taxon>
        <taxon>Chromadorea</taxon>
        <taxon>Rhabditida</taxon>
        <taxon>Spirurina</taxon>
        <taxon>Oxyuridomorpha</taxon>
        <taxon>Oxyuroidea</taxon>
        <taxon>Oxyuridae</taxon>
        <taxon>Enterobius</taxon>
    </lineage>
</organism>
<name>A0A0N4V226_ENTVE</name>
<reference evidence="1 2" key="2">
    <citation type="submission" date="2018-10" db="EMBL/GenBank/DDBJ databases">
        <authorList>
            <consortium name="Pathogen Informatics"/>
        </authorList>
    </citation>
    <scope>NUCLEOTIDE SEQUENCE [LARGE SCALE GENOMIC DNA]</scope>
</reference>
<accession>A0A0N4V226</accession>
<evidence type="ECO:0000313" key="2">
    <source>
        <dbReference type="Proteomes" id="UP000274131"/>
    </source>
</evidence>
<proteinExistence type="predicted"/>
<dbReference type="EMBL" id="UXUI01007670">
    <property type="protein sequence ID" value="VDD88598.1"/>
    <property type="molecule type" value="Genomic_DNA"/>
</dbReference>
<evidence type="ECO:0000313" key="3">
    <source>
        <dbReference type="WBParaSite" id="EVEC_0000403301-mRNA-1"/>
    </source>
</evidence>
<keyword evidence="2" id="KW-1185">Reference proteome</keyword>
<evidence type="ECO:0000313" key="1">
    <source>
        <dbReference type="EMBL" id="VDD88598.1"/>
    </source>
</evidence>
<protein>
    <submittedName>
        <fullName evidence="3">DUF5753 domain-containing protein</fullName>
    </submittedName>
</protein>